<dbReference type="GO" id="GO:0050560">
    <property type="term" value="F:aspartate-tRNA(Asn) ligase activity"/>
    <property type="evidence" value="ECO:0007669"/>
    <property type="project" value="UniProtKB-EC"/>
</dbReference>
<dbReference type="Gene3D" id="3.30.1360.30">
    <property type="entry name" value="GAD-like domain"/>
    <property type="match status" value="1"/>
</dbReference>
<dbReference type="InterPro" id="IPR045864">
    <property type="entry name" value="aa-tRNA-synth_II/BPL/LPL"/>
</dbReference>
<evidence type="ECO:0000256" key="1">
    <source>
        <dbReference type="ARBA" id="ARBA00006303"/>
    </source>
</evidence>
<keyword evidence="4 7" id="KW-0067">ATP-binding</keyword>
<dbReference type="InterPro" id="IPR002312">
    <property type="entry name" value="Asp/Asn-tRNA-synth_IIb"/>
</dbReference>
<comment type="function">
    <text evidence="7">Aspartyl-tRNA synthetase with relaxed tRNA specificity since it is able to aspartylate not only its cognate tRNA(Asp) but also tRNA(Asn). Reaction proceeds in two steps: L-aspartate is first activated by ATP to form Asp-AMP and then transferred to the acceptor end of tRNA(Asp/Asn).</text>
</comment>
<feature type="binding site" evidence="7">
    <location>
        <begin position="411"/>
        <end position="414"/>
    </location>
    <ligand>
        <name>ATP</name>
        <dbReference type="ChEBI" id="CHEBI:30616"/>
    </ligand>
</feature>
<feature type="binding site" evidence="7">
    <location>
        <position position="367"/>
    </location>
    <ligand>
        <name>L-aspartate</name>
        <dbReference type="ChEBI" id="CHEBI:29991"/>
    </ligand>
</feature>
<keyword evidence="2 7" id="KW-0436">Ligase</keyword>
<evidence type="ECO:0000256" key="5">
    <source>
        <dbReference type="ARBA" id="ARBA00022917"/>
    </source>
</evidence>
<comment type="caution">
    <text evidence="7">Lacks conserved residue(s) required for the propagation of feature annotation.</text>
</comment>
<keyword evidence="6 7" id="KW-0030">Aminoacyl-tRNA synthetase</keyword>
<dbReference type="Pfam" id="PF01336">
    <property type="entry name" value="tRNA_anti-codon"/>
    <property type="match status" value="1"/>
</dbReference>
<dbReference type="SUPFAM" id="SSF50249">
    <property type="entry name" value="Nucleic acid-binding proteins"/>
    <property type="match status" value="1"/>
</dbReference>
<feature type="site" description="Important for tRNA non-discrimination" evidence="7">
    <location>
        <position position="29"/>
    </location>
</feature>
<name>A0A1F7XA63_9BACT</name>
<evidence type="ECO:0000256" key="4">
    <source>
        <dbReference type="ARBA" id="ARBA00022840"/>
    </source>
</evidence>
<dbReference type="GO" id="GO:0005737">
    <property type="term" value="C:cytoplasm"/>
    <property type="evidence" value="ECO:0007669"/>
    <property type="project" value="UniProtKB-SubCell"/>
</dbReference>
<feature type="binding site" evidence="7">
    <location>
        <position position="326"/>
    </location>
    <ligand>
        <name>L-aspartate</name>
        <dbReference type="ChEBI" id="CHEBI:29991"/>
    </ligand>
</feature>
<accession>A0A1F7XA63</accession>
<dbReference type="GO" id="GO:0004815">
    <property type="term" value="F:aspartate-tRNA ligase activity"/>
    <property type="evidence" value="ECO:0007669"/>
    <property type="project" value="UniProtKB-UniRule"/>
</dbReference>
<dbReference type="Gene3D" id="2.40.50.140">
    <property type="entry name" value="Nucleic acid-binding proteins"/>
    <property type="match status" value="1"/>
</dbReference>
<dbReference type="InterPro" id="IPR012340">
    <property type="entry name" value="NA-bd_OB-fold"/>
</dbReference>
<dbReference type="Proteomes" id="UP000177053">
    <property type="component" value="Unassembled WGS sequence"/>
</dbReference>
<feature type="binding site" evidence="7">
    <location>
        <position position="165"/>
    </location>
    <ligand>
        <name>L-aspartate</name>
        <dbReference type="ChEBI" id="CHEBI:29991"/>
    </ligand>
</feature>
<dbReference type="InterPro" id="IPR047090">
    <property type="entry name" value="AspRS_core"/>
</dbReference>
<evidence type="ECO:0000259" key="8">
    <source>
        <dbReference type="PROSITE" id="PS50862"/>
    </source>
</evidence>
<dbReference type="PROSITE" id="PS50862">
    <property type="entry name" value="AA_TRNA_LIGASE_II"/>
    <property type="match status" value="1"/>
</dbReference>
<dbReference type="SUPFAM" id="SSF55681">
    <property type="entry name" value="Class II aaRS and biotin synthetases"/>
    <property type="match status" value="1"/>
</dbReference>
<dbReference type="EMBL" id="MGFS01000007">
    <property type="protein sequence ID" value="OGM11912.1"/>
    <property type="molecule type" value="Genomic_DNA"/>
</dbReference>
<evidence type="ECO:0000256" key="3">
    <source>
        <dbReference type="ARBA" id="ARBA00022741"/>
    </source>
</evidence>
<proteinExistence type="inferred from homology"/>
<dbReference type="InterPro" id="IPR047089">
    <property type="entry name" value="Asp-tRNA-ligase_1_N"/>
</dbReference>
<dbReference type="GO" id="GO:0006422">
    <property type="term" value="P:aspartyl-tRNA aminoacylation"/>
    <property type="evidence" value="ECO:0007669"/>
    <property type="project" value="UniProtKB-UniRule"/>
</dbReference>
<dbReference type="CDD" id="cd00777">
    <property type="entry name" value="AspRS_core"/>
    <property type="match status" value="1"/>
</dbReference>
<dbReference type="Pfam" id="PF00152">
    <property type="entry name" value="tRNA-synt_2"/>
    <property type="match status" value="1"/>
</dbReference>
<dbReference type="InterPro" id="IPR004115">
    <property type="entry name" value="GAD-like_sf"/>
</dbReference>
<protein>
    <recommendedName>
        <fullName evidence="7">Aspartate--tRNA(Asp/Asn) ligase</fullName>
        <ecNumber evidence="7">6.1.1.23</ecNumber>
    </recommendedName>
    <alternativeName>
        <fullName evidence="7">Aspartyl-tRNA synthetase</fullName>
        <shortName evidence="7">AspRS</shortName>
    </alternativeName>
    <alternativeName>
        <fullName evidence="7">Non-discriminating aspartyl-tRNA synthetase</fullName>
        <shortName evidence="7">ND-AspRS</shortName>
    </alternativeName>
</protein>
<sequence length="463" mass="52940">MQRTLAKETVNKTGKEVVLKGWADTIRDHGKITFIDLRDRSGIIQCVGTNLAKITCESVIEIEGIVKKRPEKLINPNLETGKVEVEIKNLKVLSQASEIPIPIDGDGLEIEESQRLKYRYLDLRRKRMSKNLRFRSKAVQFIRNWLVERDFVEVETPILTKTTPEGARDFIVPSRLQPGNFYALPQSPQQYKQLLMVAGLERYFQIARCFRDEDPRADRAYGEFTQLDVEMSFVTQEDILQLSEELFTQLVKTVFPEKRITKLPWPRISYQEAVKKYGSDKPDLRKDKNDKDELSFVWILDFPLFNKQSKEDFFHGSGKATFAPSHHMFTSPHPKDLKLLDKDPLKVRGLQHDMILNGYEVGGGSIRIHQPEIQDKVFSLIGFNQEQKKQFEHMLTAFTYGVPPHGGIAPGIDRFLMAVFGEPSLREVMAFPMTSGGQTAVMAAPGKATQEQLNELGIKTVKK</sequence>
<dbReference type="GO" id="GO:0005524">
    <property type="term" value="F:ATP binding"/>
    <property type="evidence" value="ECO:0007669"/>
    <property type="project" value="UniProtKB-UniRule"/>
</dbReference>
<gene>
    <name evidence="7" type="primary">aspS</name>
    <name evidence="9" type="ORF">A2Z22_01620</name>
</gene>
<dbReference type="InterPro" id="IPR006195">
    <property type="entry name" value="aa-tRNA-synth_II"/>
</dbReference>
<evidence type="ECO:0000256" key="2">
    <source>
        <dbReference type="ARBA" id="ARBA00022598"/>
    </source>
</evidence>
<keyword evidence="5 7" id="KW-0648">Protein biosynthesis</keyword>
<feature type="region of interest" description="Aspartate" evidence="7">
    <location>
        <begin position="189"/>
        <end position="192"/>
    </location>
</feature>
<dbReference type="Gene3D" id="3.30.930.10">
    <property type="entry name" value="Bira Bifunctional Protein, Domain 2"/>
    <property type="match status" value="2"/>
</dbReference>
<feature type="binding site" evidence="7">
    <location>
        <position position="211"/>
    </location>
    <ligand>
        <name>L-aspartate</name>
        <dbReference type="ChEBI" id="CHEBI:29991"/>
    </ligand>
</feature>
<evidence type="ECO:0000256" key="6">
    <source>
        <dbReference type="ARBA" id="ARBA00023146"/>
    </source>
</evidence>
<dbReference type="PANTHER" id="PTHR22594:SF5">
    <property type="entry name" value="ASPARTATE--TRNA LIGASE, MITOCHONDRIAL"/>
    <property type="match status" value="1"/>
</dbReference>
<feature type="binding site" evidence="7">
    <location>
        <begin position="211"/>
        <end position="213"/>
    </location>
    <ligand>
        <name>ATP</name>
        <dbReference type="ChEBI" id="CHEBI:30616"/>
    </ligand>
</feature>
<comment type="subcellular location">
    <subcellularLocation>
        <location evidence="7">Cytoplasm</location>
    </subcellularLocation>
</comment>
<reference evidence="9 10" key="1">
    <citation type="journal article" date="2016" name="Nat. Commun.">
        <title>Thousands of microbial genomes shed light on interconnected biogeochemical processes in an aquifer system.</title>
        <authorList>
            <person name="Anantharaman K."/>
            <person name="Brown C.T."/>
            <person name="Hug L.A."/>
            <person name="Sharon I."/>
            <person name="Castelle C.J."/>
            <person name="Probst A.J."/>
            <person name="Thomas B.C."/>
            <person name="Singh A."/>
            <person name="Wilkins M.J."/>
            <person name="Karaoz U."/>
            <person name="Brodie E.L."/>
            <person name="Williams K.H."/>
            <person name="Hubbard S.S."/>
            <person name="Banfield J.F."/>
        </authorList>
    </citation>
    <scope>NUCLEOTIDE SEQUENCE [LARGE SCALE GENOMIC DNA]</scope>
</reference>
<comment type="similarity">
    <text evidence="1 7">Belongs to the class-II aminoacyl-tRNA synthetase family. Type 1 subfamily.</text>
</comment>
<organism evidence="9 10">
    <name type="scientific">Candidatus Woesebacteria bacterium RBG_16_34_12</name>
    <dbReference type="NCBI Taxonomy" id="1802480"/>
    <lineage>
        <taxon>Bacteria</taxon>
        <taxon>Candidatus Woeseibacteriota</taxon>
    </lineage>
</organism>
<comment type="caution">
    <text evidence="9">The sequence shown here is derived from an EMBL/GenBank/DDBJ whole genome shotgun (WGS) entry which is preliminary data.</text>
</comment>
<comment type="catalytic activity">
    <reaction evidence="7">
        <text>tRNA(Asx) + L-aspartate + ATP = L-aspartyl-tRNA(Asx) + AMP + diphosphate</text>
        <dbReference type="Rhea" id="RHEA:18349"/>
        <dbReference type="Rhea" id="RHEA-COMP:9710"/>
        <dbReference type="Rhea" id="RHEA-COMP:9711"/>
        <dbReference type="ChEBI" id="CHEBI:29991"/>
        <dbReference type="ChEBI" id="CHEBI:30616"/>
        <dbReference type="ChEBI" id="CHEBI:33019"/>
        <dbReference type="ChEBI" id="CHEBI:78442"/>
        <dbReference type="ChEBI" id="CHEBI:78516"/>
        <dbReference type="ChEBI" id="CHEBI:456215"/>
        <dbReference type="EC" id="6.1.1.23"/>
    </reaction>
</comment>
<dbReference type="PANTHER" id="PTHR22594">
    <property type="entry name" value="ASPARTYL/LYSYL-TRNA SYNTHETASE"/>
    <property type="match status" value="1"/>
</dbReference>
<dbReference type="PRINTS" id="PR01042">
    <property type="entry name" value="TRNASYNTHASP"/>
</dbReference>
<dbReference type="InterPro" id="IPR004365">
    <property type="entry name" value="NA-bd_OB_tRNA"/>
</dbReference>
<dbReference type="EC" id="6.1.1.23" evidence="7"/>
<dbReference type="GO" id="GO:0003676">
    <property type="term" value="F:nucleic acid binding"/>
    <property type="evidence" value="ECO:0007669"/>
    <property type="project" value="InterPro"/>
</dbReference>
<evidence type="ECO:0000313" key="10">
    <source>
        <dbReference type="Proteomes" id="UP000177053"/>
    </source>
</evidence>
<dbReference type="CDD" id="cd04317">
    <property type="entry name" value="EcAspRS_like_N"/>
    <property type="match status" value="1"/>
</dbReference>
<feature type="domain" description="Aminoacyl-transfer RNA synthetases class-II family profile" evidence="8">
    <location>
        <begin position="132"/>
        <end position="432"/>
    </location>
</feature>
<keyword evidence="7" id="KW-0963">Cytoplasm</keyword>
<keyword evidence="3 7" id="KW-0547">Nucleotide-binding</keyword>
<dbReference type="InterPro" id="IPR004524">
    <property type="entry name" value="Asp-tRNA-ligase_1"/>
</dbReference>
<evidence type="ECO:0000313" key="9">
    <source>
        <dbReference type="EMBL" id="OGM11912.1"/>
    </source>
</evidence>
<dbReference type="HAMAP" id="MF_00044">
    <property type="entry name" value="Asp_tRNA_synth_type1"/>
    <property type="match status" value="1"/>
</dbReference>
<evidence type="ECO:0000256" key="7">
    <source>
        <dbReference type="HAMAP-Rule" id="MF_00044"/>
    </source>
</evidence>
<comment type="subunit">
    <text evidence="7">Homodimer.</text>
</comment>
<dbReference type="InterPro" id="IPR004364">
    <property type="entry name" value="Aa-tRNA-synt_II"/>
</dbReference>
<dbReference type="AlphaFoldDB" id="A0A1F7XA63"/>
<feature type="binding site" evidence="7">
    <location>
        <position position="360"/>
    </location>
    <ligand>
        <name>ATP</name>
        <dbReference type="ChEBI" id="CHEBI:30616"/>
    </ligand>
</feature>